<organism evidence="2 3">
    <name type="scientific">Ruminococcus flavefaciens 007c</name>
    <dbReference type="NCBI Taxonomy" id="1341157"/>
    <lineage>
        <taxon>Bacteria</taxon>
        <taxon>Bacillati</taxon>
        <taxon>Bacillota</taxon>
        <taxon>Clostridia</taxon>
        <taxon>Eubacteriales</taxon>
        <taxon>Oscillospiraceae</taxon>
        <taxon>Ruminococcus</taxon>
    </lineage>
</organism>
<dbReference type="eggNOG" id="COG3976">
    <property type="taxonomic scope" value="Bacteria"/>
</dbReference>
<evidence type="ECO:0000259" key="1">
    <source>
        <dbReference type="SMART" id="SM00900"/>
    </source>
</evidence>
<dbReference type="RefSeq" id="WP_037297591.1">
    <property type="nucleotide sequence ID" value="NZ_ATAX01000016.1"/>
</dbReference>
<sequence>MAEAPEICCSCACCSGFRGETKVTVTVENGEITDISIDSYKDDQQFFSRAENSVISEILGFQSVDVDAVSGATFSSNGIKEAVANALGMEFTNPNSTADKNHGGRRNR</sequence>
<dbReference type="InterPro" id="IPR007329">
    <property type="entry name" value="FMN-bd"/>
</dbReference>
<dbReference type="GO" id="GO:0010181">
    <property type="term" value="F:FMN binding"/>
    <property type="evidence" value="ECO:0007669"/>
    <property type="project" value="InterPro"/>
</dbReference>
<dbReference type="Gene3D" id="3.90.1010.20">
    <property type="match status" value="1"/>
</dbReference>
<gene>
    <name evidence="2" type="ORF">RF007C_11505</name>
</gene>
<dbReference type="PATRIC" id="fig|1341157.4.peg.891"/>
<dbReference type="SMART" id="SM00900">
    <property type="entry name" value="FMN_bind"/>
    <property type="match status" value="1"/>
</dbReference>
<dbReference type="Pfam" id="PF04205">
    <property type="entry name" value="FMN_bind"/>
    <property type="match status" value="1"/>
</dbReference>
<protein>
    <recommendedName>
        <fullName evidence="1">FMN-binding domain-containing protein</fullName>
    </recommendedName>
</protein>
<evidence type="ECO:0000313" key="3">
    <source>
        <dbReference type="Proteomes" id="UP000019365"/>
    </source>
</evidence>
<dbReference type="AlphaFoldDB" id="W7US81"/>
<accession>W7US81</accession>
<name>W7US81_RUMFL</name>
<evidence type="ECO:0000313" key="2">
    <source>
        <dbReference type="EMBL" id="EWM54229.1"/>
    </source>
</evidence>
<dbReference type="GO" id="GO:0016020">
    <property type="term" value="C:membrane"/>
    <property type="evidence" value="ECO:0007669"/>
    <property type="project" value="InterPro"/>
</dbReference>
<dbReference type="OrthoDB" id="9806398at2"/>
<dbReference type="EMBL" id="ATAX01000016">
    <property type="protein sequence ID" value="EWM54229.1"/>
    <property type="molecule type" value="Genomic_DNA"/>
</dbReference>
<dbReference type="Proteomes" id="UP000019365">
    <property type="component" value="Unassembled WGS sequence"/>
</dbReference>
<proteinExistence type="predicted"/>
<feature type="domain" description="FMN-binding" evidence="1">
    <location>
        <begin position="16"/>
        <end position="90"/>
    </location>
</feature>
<keyword evidence="3" id="KW-1185">Reference proteome</keyword>
<comment type="caution">
    <text evidence="2">The sequence shown here is derived from an EMBL/GenBank/DDBJ whole genome shotgun (WGS) entry which is preliminary data.</text>
</comment>
<reference evidence="2 3" key="1">
    <citation type="journal article" date="2014" name="PLoS ONE">
        <title>Rumen cellulosomics: divergent fiber-degrading strategies revealed by comparative genome-wide analysis of six ruminococcal strains.</title>
        <authorList>
            <person name="Dassa B."/>
            <person name="Borovok I."/>
            <person name="Ruimy-Israeli V."/>
            <person name="Lamed R."/>
            <person name="Flint H.J."/>
            <person name="Duncan S.H."/>
            <person name="Henrissat B."/>
            <person name="Coutinho P."/>
            <person name="Morrison M."/>
            <person name="Mosoni P."/>
            <person name="Yeoman C.J."/>
            <person name="White B.A."/>
            <person name="Bayer E.A."/>
        </authorList>
    </citation>
    <scope>NUCLEOTIDE SEQUENCE [LARGE SCALE GENOMIC DNA]</scope>
    <source>
        <strain evidence="2 3">007c</strain>
    </source>
</reference>